<sequence>MSSAPNIPNSPISPSASLRSLSSDGTCINDTDIEASESETVEDSAALTLPNDEHTVEGLVRHMVDGAQRVADVDELSEAALKSFEIIAQRYAETSVSDNPIFVAIENGAKSAGKDYVETVKESVKIAVHGVAFATDVIGLCDCISKSCDADIRSFIDEMRTIAQQALDEATATNLKFRDIRRRLVQLIKEIPDDSEEQGHIGTLGLLKKASDNIGNLANGVNKFANWWSHAKIMIYQLEISTFVSYPRISSIRLEMAQKGWASVRVRYEAYNRTAFQIDTLADCYPVHNTHTSASVLSKVMAWFTRT</sequence>
<evidence type="ECO:0000313" key="2">
    <source>
        <dbReference type="EMBL" id="KIM83080.1"/>
    </source>
</evidence>
<feature type="region of interest" description="Disordered" evidence="1">
    <location>
        <begin position="1"/>
        <end position="49"/>
    </location>
</feature>
<gene>
    <name evidence="2" type="ORF">PILCRDRAFT_88318</name>
</gene>
<evidence type="ECO:0000256" key="1">
    <source>
        <dbReference type="SAM" id="MobiDB-lite"/>
    </source>
</evidence>
<reference evidence="2 3" key="1">
    <citation type="submission" date="2014-04" db="EMBL/GenBank/DDBJ databases">
        <authorList>
            <consortium name="DOE Joint Genome Institute"/>
            <person name="Kuo A."/>
            <person name="Tarkka M."/>
            <person name="Buscot F."/>
            <person name="Kohler A."/>
            <person name="Nagy L.G."/>
            <person name="Floudas D."/>
            <person name="Copeland A."/>
            <person name="Barry K.W."/>
            <person name="Cichocki N."/>
            <person name="Veneault-Fourrey C."/>
            <person name="LaButti K."/>
            <person name="Lindquist E.A."/>
            <person name="Lipzen A."/>
            <person name="Lundell T."/>
            <person name="Morin E."/>
            <person name="Murat C."/>
            <person name="Sun H."/>
            <person name="Tunlid A."/>
            <person name="Henrissat B."/>
            <person name="Grigoriev I.V."/>
            <person name="Hibbett D.S."/>
            <person name="Martin F."/>
            <person name="Nordberg H.P."/>
            <person name="Cantor M.N."/>
            <person name="Hua S.X."/>
        </authorList>
    </citation>
    <scope>NUCLEOTIDE SEQUENCE [LARGE SCALE GENOMIC DNA]</scope>
    <source>
        <strain evidence="2 3">F 1598</strain>
    </source>
</reference>
<proteinExistence type="predicted"/>
<protein>
    <submittedName>
        <fullName evidence="2">Uncharacterized protein</fullName>
    </submittedName>
</protein>
<dbReference type="HOGENOM" id="CLU_744176_0_0_1"/>
<reference evidence="3" key="2">
    <citation type="submission" date="2015-01" db="EMBL/GenBank/DDBJ databases">
        <title>Evolutionary Origins and Diversification of the Mycorrhizal Mutualists.</title>
        <authorList>
            <consortium name="DOE Joint Genome Institute"/>
            <consortium name="Mycorrhizal Genomics Consortium"/>
            <person name="Kohler A."/>
            <person name="Kuo A."/>
            <person name="Nagy L.G."/>
            <person name="Floudas D."/>
            <person name="Copeland A."/>
            <person name="Barry K.W."/>
            <person name="Cichocki N."/>
            <person name="Veneault-Fourrey C."/>
            <person name="LaButti K."/>
            <person name="Lindquist E.A."/>
            <person name="Lipzen A."/>
            <person name="Lundell T."/>
            <person name="Morin E."/>
            <person name="Murat C."/>
            <person name="Riley R."/>
            <person name="Ohm R."/>
            <person name="Sun H."/>
            <person name="Tunlid A."/>
            <person name="Henrissat B."/>
            <person name="Grigoriev I.V."/>
            <person name="Hibbett D.S."/>
            <person name="Martin F."/>
        </authorList>
    </citation>
    <scope>NUCLEOTIDE SEQUENCE [LARGE SCALE GENOMIC DNA]</scope>
    <source>
        <strain evidence="3">F 1598</strain>
    </source>
</reference>
<dbReference type="EMBL" id="KN832992">
    <property type="protein sequence ID" value="KIM83080.1"/>
    <property type="molecule type" value="Genomic_DNA"/>
</dbReference>
<name>A0A0C3FEZ5_PILCF</name>
<evidence type="ECO:0000313" key="3">
    <source>
        <dbReference type="Proteomes" id="UP000054166"/>
    </source>
</evidence>
<feature type="compositionally biased region" description="Acidic residues" evidence="1">
    <location>
        <begin position="31"/>
        <end position="42"/>
    </location>
</feature>
<dbReference type="AlphaFoldDB" id="A0A0C3FEZ5"/>
<keyword evidence="3" id="KW-1185">Reference proteome</keyword>
<organism evidence="2 3">
    <name type="scientific">Piloderma croceum (strain F 1598)</name>
    <dbReference type="NCBI Taxonomy" id="765440"/>
    <lineage>
        <taxon>Eukaryota</taxon>
        <taxon>Fungi</taxon>
        <taxon>Dikarya</taxon>
        <taxon>Basidiomycota</taxon>
        <taxon>Agaricomycotina</taxon>
        <taxon>Agaricomycetes</taxon>
        <taxon>Agaricomycetidae</taxon>
        <taxon>Atheliales</taxon>
        <taxon>Atheliaceae</taxon>
        <taxon>Piloderma</taxon>
    </lineage>
</organism>
<dbReference type="InParanoid" id="A0A0C3FEZ5"/>
<dbReference type="Proteomes" id="UP000054166">
    <property type="component" value="Unassembled WGS sequence"/>
</dbReference>
<feature type="compositionally biased region" description="Low complexity" evidence="1">
    <location>
        <begin position="1"/>
        <end position="23"/>
    </location>
</feature>
<accession>A0A0C3FEZ5</accession>
<dbReference type="OrthoDB" id="2988315at2759"/>